<evidence type="ECO:0000256" key="7">
    <source>
        <dbReference type="ARBA" id="ARBA00022989"/>
    </source>
</evidence>
<keyword evidence="17" id="KW-0175">Coiled coil</keyword>
<evidence type="ECO:0000256" key="14">
    <source>
        <dbReference type="ARBA" id="ARBA00037847"/>
    </source>
</evidence>
<dbReference type="RefSeq" id="WP_420904299.1">
    <property type="nucleotide sequence ID" value="NZ_BAAFGK010000003.1"/>
</dbReference>
<evidence type="ECO:0000256" key="9">
    <source>
        <dbReference type="ARBA" id="ARBA00023136"/>
    </source>
</evidence>
<evidence type="ECO:0000256" key="13">
    <source>
        <dbReference type="ARBA" id="ARBA00026054"/>
    </source>
</evidence>
<dbReference type="Proteomes" id="UP001628193">
    <property type="component" value="Unassembled WGS sequence"/>
</dbReference>
<comment type="caution">
    <text evidence="18">The sequence shown here is derived from an EMBL/GenBank/DDBJ whole genome shotgun (WGS) entry which is preliminary data.</text>
</comment>
<evidence type="ECO:0000256" key="10">
    <source>
        <dbReference type="ARBA" id="ARBA00023310"/>
    </source>
</evidence>
<dbReference type="InterPro" id="IPR002146">
    <property type="entry name" value="ATP_synth_b/b'su_bac/chlpt"/>
</dbReference>
<evidence type="ECO:0000256" key="2">
    <source>
        <dbReference type="ARBA" id="ARBA00022448"/>
    </source>
</evidence>
<evidence type="ECO:0000256" key="1">
    <source>
        <dbReference type="ARBA" id="ARBA00005513"/>
    </source>
</evidence>
<evidence type="ECO:0000313" key="18">
    <source>
        <dbReference type="EMBL" id="GAB0056574.1"/>
    </source>
</evidence>
<keyword evidence="2 15" id="KW-0813">Transport</keyword>
<dbReference type="InterPro" id="IPR050059">
    <property type="entry name" value="ATP_synthase_B_chain"/>
</dbReference>
<evidence type="ECO:0000256" key="3">
    <source>
        <dbReference type="ARBA" id="ARBA00022475"/>
    </source>
</evidence>
<dbReference type="PANTHER" id="PTHR33445">
    <property type="entry name" value="ATP SYNTHASE SUBUNIT B', CHLOROPLASTIC"/>
    <property type="match status" value="1"/>
</dbReference>
<keyword evidence="6 15" id="KW-0375">Hydrogen ion transport</keyword>
<evidence type="ECO:0000256" key="4">
    <source>
        <dbReference type="ARBA" id="ARBA00022547"/>
    </source>
</evidence>
<evidence type="ECO:0000256" key="17">
    <source>
        <dbReference type="SAM" id="Coils"/>
    </source>
</evidence>
<evidence type="ECO:0000256" key="16">
    <source>
        <dbReference type="RuleBase" id="RU003848"/>
    </source>
</evidence>
<proteinExistence type="inferred from homology"/>
<evidence type="ECO:0000256" key="12">
    <source>
        <dbReference type="ARBA" id="ARBA00025614"/>
    </source>
</evidence>
<dbReference type="Pfam" id="PF00430">
    <property type="entry name" value="ATP-synt_B"/>
    <property type="match status" value="1"/>
</dbReference>
<keyword evidence="10 15" id="KW-0066">ATP synthesis</keyword>
<evidence type="ECO:0000256" key="11">
    <source>
        <dbReference type="ARBA" id="ARBA00025198"/>
    </source>
</evidence>
<gene>
    <name evidence="15 18" type="primary">atpF</name>
    <name evidence="18" type="ORF">SIID45300_00882</name>
</gene>
<evidence type="ECO:0000256" key="6">
    <source>
        <dbReference type="ARBA" id="ARBA00022781"/>
    </source>
</evidence>
<comment type="subcellular location">
    <subcellularLocation>
        <location evidence="15">Cell membrane</location>
        <topology evidence="15">Single-pass membrane protein</topology>
    </subcellularLocation>
    <subcellularLocation>
        <location evidence="14">Endomembrane system</location>
        <topology evidence="14">Single-pass membrane protein</topology>
    </subcellularLocation>
</comment>
<keyword evidence="3 15" id="KW-1003">Cell membrane</keyword>
<comment type="subunit">
    <text evidence="13">F-type ATPases have 2 components, F(1) - the catalytic core - and F(0) - the membrane proton channel. F(1) has five subunits: alpha(3), beta(3), gamma(1), delta(1), epsilon(1). F(0) has four main subunits: a(1), b(2) and c(10-14). The alpha and beta chains form an alternating ring which encloses part of the gamma chain. F(1) is attached to F(0) by a central stalk formed by the gamma and epsilon chains, while a peripheral stalk is formed by the delta and b chains.</text>
</comment>
<name>A0ABQ0C6R4_9PROT</name>
<evidence type="ECO:0000256" key="5">
    <source>
        <dbReference type="ARBA" id="ARBA00022692"/>
    </source>
</evidence>
<evidence type="ECO:0000313" key="19">
    <source>
        <dbReference type="Proteomes" id="UP001628193"/>
    </source>
</evidence>
<dbReference type="InterPro" id="IPR028987">
    <property type="entry name" value="ATP_synth_B-like_membr_sf"/>
</dbReference>
<keyword evidence="7 15" id="KW-1133">Transmembrane helix</keyword>
<dbReference type="PANTHER" id="PTHR33445:SF1">
    <property type="entry name" value="ATP SYNTHASE SUBUNIT B"/>
    <property type="match status" value="1"/>
</dbReference>
<accession>A0ABQ0C6R4</accession>
<dbReference type="HAMAP" id="MF_01398">
    <property type="entry name" value="ATP_synth_b_bprime"/>
    <property type="match status" value="1"/>
</dbReference>
<organism evidence="18 19">
    <name type="scientific">Candidatus Magnetaquiglobus chichijimensis</name>
    <dbReference type="NCBI Taxonomy" id="3141448"/>
    <lineage>
        <taxon>Bacteria</taxon>
        <taxon>Pseudomonadati</taxon>
        <taxon>Pseudomonadota</taxon>
        <taxon>Magnetococcia</taxon>
        <taxon>Magnetococcales</taxon>
        <taxon>Candidatus Magnetaquicoccaceae</taxon>
        <taxon>Candidatus Magnetaquiglobus</taxon>
    </lineage>
</organism>
<evidence type="ECO:0000256" key="8">
    <source>
        <dbReference type="ARBA" id="ARBA00023065"/>
    </source>
</evidence>
<comment type="function">
    <text evidence="11 15">F(1)F(0) ATP synthase produces ATP from ADP in the presence of a proton or sodium gradient. F-type ATPases consist of two structural domains, F(1) containing the extramembraneous catalytic core and F(0) containing the membrane proton channel, linked together by a central stalk and a peripheral stalk. During catalysis, ATP synthesis in the catalytic domain of F(1) is coupled via a rotary mechanism of the central stalk subunits to proton translocation.</text>
</comment>
<comment type="similarity">
    <text evidence="1 15 16">Belongs to the ATPase B chain family.</text>
</comment>
<keyword evidence="5 15" id="KW-0812">Transmembrane</keyword>
<feature type="coiled-coil region" evidence="17">
    <location>
        <begin position="92"/>
        <end position="149"/>
    </location>
</feature>
<keyword evidence="9 15" id="KW-0472">Membrane</keyword>
<keyword evidence="4 15" id="KW-0138">CF(0)</keyword>
<dbReference type="CDD" id="cd06503">
    <property type="entry name" value="ATP-synt_Fo_b"/>
    <property type="match status" value="1"/>
</dbReference>
<reference evidence="18 19" key="1">
    <citation type="submission" date="2024-09" db="EMBL/GenBank/DDBJ databases">
        <title>Draft genome sequence of Candidatus Magnetaquicoccaceae bacterium FCR-1.</title>
        <authorList>
            <person name="Shimoshige H."/>
            <person name="Shimamura S."/>
            <person name="Taoka A."/>
            <person name="Kobayashi H."/>
            <person name="Maekawa T."/>
        </authorList>
    </citation>
    <scope>NUCLEOTIDE SEQUENCE [LARGE SCALE GENOMIC DNA]</scope>
    <source>
        <strain evidence="18 19">FCR-1</strain>
    </source>
</reference>
<comment type="function">
    <text evidence="12">Component of the F(0) channel, it forms part of the peripheral stalk, linking F(1) to F(0). The b'-subunit is a diverged and duplicated form of b found in plants and photosynthetic bacteria.</text>
</comment>
<dbReference type="InterPro" id="IPR005864">
    <property type="entry name" value="ATP_synth_F0_bsu_bac"/>
</dbReference>
<dbReference type="EMBL" id="BAAFGK010000003">
    <property type="protein sequence ID" value="GAB0056574.1"/>
    <property type="molecule type" value="Genomic_DNA"/>
</dbReference>
<comment type="subunit">
    <text evidence="15">F-type ATPases have 2 components, F(1) - the catalytic core - and F(0) - the membrane proton channel. F(1) has five subunits: alpha(3), beta(3), gamma(1), delta(1), epsilon(1). F(0) has three main subunits: a(1), b(2) and c(10-14). The alpha and beta chains form an alternating ring which encloses part of the gamma chain. F(1) is attached to F(0) by a central stalk formed by the gamma and epsilon chains, while a peripheral stalk is formed by the delta and b chains.</text>
</comment>
<keyword evidence="19" id="KW-1185">Reference proteome</keyword>
<sequence>MIASAHASAGGAAASSGLPQFEPSVFESQIFWTVVSFFLLMFLLKKYVLPPIITILDSRASRIADDLQKAEASRKEGERLLLNYQGQLVAARQVAAQTLDEARQEANRYREQALEELNKELAKKKNAALLEIEQAKQKAMEEVRDAAVDLSMLAAEKLIAKSINAKDANRMVQEAVTQLGKQSQLH</sequence>
<protein>
    <recommendedName>
        <fullName evidence="15">ATP synthase subunit b</fullName>
    </recommendedName>
    <alternativeName>
        <fullName evidence="15">ATP synthase F(0) sector subunit b</fullName>
    </alternativeName>
    <alternativeName>
        <fullName evidence="15">ATPase subunit I</fullName>
    </alternativeName>
    <alternativeName>
        <fullName evidence="15">F-type ATPase subunit b</fullName>
        <shortName evidence="15">F-ATPase subunit b</shortName>
    </alternativeName>
</protein>
<dbReference type="NCBIfam" id="TIGR01144">
    <property type="entry name" value="ATP_synt_b"/>
    <property type="match status" value="1"/>
</dbReference>
<dbReference type="SUPFAM" id="SSF81573">
    <property type="entry name" value="F1F0 ATP synthase subunit B, membrane domain"/>
    <property type="match status" value="1"/>
</dbReference>
<evidence type="ECO:0000256" key="15">
    <source>
        <dbReference type="HAMAP-Rule" id="MF_01398"/>
    </source>
</evidence>
<keyword evidence="8 15" id="KW-0406">Ion transport</keyword>